<proteinExistence type="predicted"/>
<keyword evidence="3" id="KW-1185">Reference proteome</keyword>
<evidence type="ECO:0000313" key="2">
    <source>
        <dbReference type="EMBL" id="AIW03669.1"/>
    </source>
</evidence>
<organism evidence="2 3">
    <name type="scientific">Bacillus phage Pascal</name>
    <dbReference type="NCBI Taxonomy" id="1540092"/>
    <lineage>
        <taxon>Viruses</taxon>
        <taxon>Duplodnaviria</taxon>
        <taxon>Heunggongvirae</taxon>
        <taxon>Uroviricota</taxon>
        <taxon>Caudoviricetes</taxon>
        <taxon>Pagevirus</taxon>
        <taxon>Pagevirus pascal</taxon>
    </lineage>
</organism>
<protein>
    <submittedName>
        <fullName evidence="2">Uncharacterized protein</fullName>
    </submittedName>
</protein>
<gene>
    <name evidence="2" type="ORF">CPT_Pascal34</name>
</gene>
<dbReference type="GeneID" id="24607713"/>
<dbReference type="EMBL" id="KM236247">
    <property type="protein sequence ID" value="AIW03669.1"/>
    <property type="molecule type" value="Genomic_DNA"/>
</dbReference>
<dbReference type="Proteomes" id="UP000030208">
    <property type="component" value="Segment"/>
</dbReference>
<keyword evidence="1" id="KW-0812">Transmembrane</keyword>
<feature type="transmembrane region" description="Helical" evidence="1">
    <location>
        <begin position="6"/>
        <end position="24"/>
    </location>
</feature>
<evidence type="ECO:0000256" key="1">
    <source>
        <dbReference type="SAM" id="Phobius"/>
    </source>
</evidence>
<dbReference type="KEGG" id="vg:24607713"/>
<dbReference type="RefSeq" id="YP_009151502.1">
    <property type="nucleotide sequence ID" value="NC_027372.1"/>
</dbReference>
<accession>A0A0A0RPV5</accession>
<keyword evidence="1" id="KW-1133">Transmembrane helix</keyword>
<name>A0A0A0RPV5_9CAUD</name>
<evidence type="ECO:0000313" key="3">
    <source>
        <dbReference type="Proteomes" id="UP000030208"/>
    </source>
</evidence>
<sequence length="37" mass="4298">MGALIFVVLFFFMIIGGFTVVHFINDCIKVYEKELNE</sequence>
<keyword evidence="1" id="KW-0472">Membrane</keyword>
<reference evidence="2 3" key="1">
    <citation type="journal article" date="2015" name="Genome Announc.">
        <title>Complete Genome of Bacillus megaterium Podophage Pascal.</title>
        <authorList>
            <person name="Snowden J.D."/>
            <person name="Vega Gonzalez A.E."/>
            <person name="Maroun J.W."/>
            <person name="Hernandez A.C."/>
            <person name="Kuty Everett G.F."/>
        </authorList>
    </citation>
    <scope>NUCLEOTIDE SEQUENCE [LARGE SCALE GENOMIC DNA]</scope>
</reference>